<dbReference type="Gene3D" id="1.10.287.130">
    <property type="match status" value="1"/>
</dbReference>
<feature type="domain" description="Histidine kinase" evidence="11">
    <location>
        <begin position="298"/>
        <end position="512"/>
    </location>
</feature>
<dbReference type="Gene3D" id="3.30.565.10">
    <property type="entry name" value="Histidine kinase-like ATPase, C-terminal domain"/>
    <property type="match status" value="1"/>
</dbReference>
<dbReference type="InterPro" id="IPR003594">
    <property type="entry name" value="HATPase_dom"/>
</dbReference>
<dbReference type="SUPFAM" id="SSF55874">
    <property type="entry name" value="ATPase domain of HSP90 chaperone/DNA topoisomerase II/histidine kinase"/>
    <property type="match status" value="1"/>
</dbReference>
<dbReference type="SMART" id="SM00387">
    <property type="entry name" value="HATPase_c"/>
    <property type="match status" value="1"/>
</dbReference>
<dbReference type="SUPFAM" id="SSF158472">
    <property type="entry name" value="HAMP domain-like"/>
    <property type="match status" value="1"/>
</dbReference>
<feature type="domain" description="HAMP" evidence="12">
    <location>
        <begin position="238"/>
        <end position="290"/>
    </location>
</feature>
<dbReference type="Pfam" id="PF02518">
    <property type="entry name" value="HATPase_c"/>
    <property type="match status" value="1"/>
</dbReference>
<dbReference type="InterPro" id="IPR005467">
    <property type="entry name" value="His_kinase_dom"/>
</dbReference>
<reference evidence="13 14" key="1">
    <citation type="submission" date="2024-03" db="EMBL/GenBank/DDBJ databases">
        <title>High-quality draft genome sequence of Oceanobacter sp. wDCs-4.</title>
        <authorList>
            <person name="Dong C."/>
        </authorList>
    </citation>
    <scope>NUCLEOTIDE SEQUENCE [LARGE SCALE GENOMIC DNA]</scope>
    <source>
        <strain evidence="14">wDCs-4</strain>
    </source>
</reference>
<sequence length="514" mass="57696">MSGIFLRVYGALILAIVGISVFCFLSLNLIHHIRYHEYWERDLGRALQVLNAGESGIRFRQTLEQAWLDQSDLARLNSHQRYRLSQGQVVASLDNSSLRLSLLEAVESSGAEDLFAVDADPLTVSNSVATFYFNANAELAWTHFAELVRHHFLVSGMDGDVYAEWLAVQLAVPVRLTIMRTAPIYPVAARLVDVPLGDYHHLLIGPFTAPQETPYHAWVVLGLIAVLVFALVVFWLVTTMESGLRDLDQVTGRLAQGYLSARIAVTGMDPVNRLGNSFNKMAEHIQRLIGIQREMLRAVSHELRTPVARLRFGLQIIEDEVENPYLKKQIRGMDADIQELDQLIDEILTYARLEEGGPLLEFQEVELTDIARQVAAEARPAGQIEVRFLESERLHDSLAEVEPRYIHRAVQNLVGNACRYASSRVQVSCSVAVDTCRIDVEDDGPGIPEEQWSRVFVAFARLDDSRTRSSGGYGLGLSIVRRIAYWHGGRAIVGRSEQLGGARFSLVWPRYHID</sequence>
<dbReference type="InterPro" id="IPR050980">
    <property type="entry name" value="2C_sensor_his_kinase"/>
</dbReference>
<keyword evidence="8" id="KW-0418">Kinase</keyword>
<evidence type="ECO:0000256" key="8">
    <source>
        <dbReference type="ARBA" id="ARBA00022777"/>
    </source>
</evidence>
<protein>
    <recommendedName>
        <fullName evidence="3">histidine kinase</fullName>
        <ecNumber evidence="3">2.7.13.3</ecNumber>
    </recommendedName>
</protein>
<gene>
    <name evidence="13" type="ORF">WG929_15950</name>
</gene>
<dbReference type="InterPro" id="IPR003661">
    <property type="entry name" value="HisK_dim/P_dom"/>
</dbReference>
<dbReference type="GO" id="GO:0005524">
    <property type="term" value="F:ATP binding"/>
    <property type="evidence" value="ECO:0007669"/>
    <property type="project" value="UniProtKB-KW"/>
</dbReference>
<dbReference type="InterPro" id="IPR036097">
    <property type="entry name" value="HisK_dim/P_sf"/>
</dbReference>
<dbReference type="SMART" id="SM00388">
    <property type="entry name" value="HisKA"/>
    <property type="match status" value="1"/>
</dbReference>
<evidence type="ECO:0000256" key="6">
    <source>
        <dbReference type="ARBA" id="ARBA00022679"/>
    </source>
</evidence>
<dbReference type="InterPro" id="IPR003660">
    <property type="entry name" value="HAMP_dom"/>
</dbReference>
<evidence type="ECO:0000259" key="11">
    <source>
        <dbReference type="PROSITE" id="PS50109"/>
    </source>
</evidence>
<keyword evidence="14" id="KW-1185">Reference proteome</keyword>
<feature type="transmembrane region" description="Helical" evidence="10">
    <location>
        <begin position="217"/>
        <end position="237"/>
    </location>
</feature>
<proteinExistence type="predicted"/>
<evidence type="ECO:0000259" key="12">
    <source>
        <dbReference type="PROSITE" id="PS50885"/>
    </source>
</evidence>
<dbReference type="PANTHER" id="PTHR44936:SF10">
    <property type="entry name" value="SENSOR PROTEIN RSTB"/>
    <property type="match status" value="1"/>
</dbReference>
<accession>A0ABW8NLN8</accession>
<keyword evidence="7" id="KW-0547">Nucleotide-binding</keyword>
<feature type="transmembrane region" description="Helical" evidence="10">
    <location>
        <begin position="6"/>
        <end position="30"/>
    </location>
</feature>
<comment type="catalytic activity">
    <reaction evidence="1">
        <text>ATP + protein L-histidine = ADP + protein N-phospho-L-histidine.</text>
        <dbReference type="EC" id="2.7.13.3"/>
    </reaction>
</comment>
<dbReference type="EMBL" id="JBBKTX010000021">
    <property type="protein sequence ID" value="MFK4753905.1"/>
    <property type="molecule type" value="Genomic_DNA"/>
</dbReference>
<evidence type="ECO:0000256" key="2">
    <source>
        <dbReference type="ARBA" id="ARBA00004651"/>
    </source>
</evidence>
<evidence type="ECO:0000313" key="13">
    <source>
        <dbReference type="EMBL" id="MFK4753905.1"/>
    </source>
</evidence>
<evidence type="ECO:0000256" key="1">
    <source>
        <dbReference type="ARBA" id="ARBA00000085"/>
    </source>
</evidence>
<dbReference type="InterPro" id="IPR004358">
    <property type="entry name" value="Sig_transdc_His_kin-like_C"/>
</dbReference>
<evidence type="ECO:0000313" key="14">
    <source>
        <dbReference type="Proteomes" id="UP001620597"/>
    </source>
</evidence>
<dbReference type="InterPro" id="IPR036890">
    <property type="entry name" value="HATPase_C_sf"/>
</dbReference>
<evidence type="ECO:0000256" key="7">
    <source>
        <dbReference type="ARBA" id="ARBA00022741"/>
    </source>
</evidence>
<evidence type="ECO:0000256" key="9">
    <source>
        <dbReference type="ARBA" id="ARBA00022840"/>
    </source>
</evidence>
<keyword evidence="10" id="KW-0472">Membrane</keyword>
<keyword evidence="4" id="KW-1003">Cell membrane</keyword>
<dbReference type="RefSeq" id="WP_416206883.1">
    <property type="nucleotide sequence ID" value="NZ_JBBKTX010000021.1"/>
</dbReference>
<dbReference type="SMART" id="SM00304">
    <property type="entry name" value="HAMP"/>
    <property type="match status" value="1"/>
</dbReference>
<organism evidence="13 14">
    <name type="scientific">Oceanobacter antarcticus</name>
    <dbReference type="NCBI Taxonomy" id="3133425"/>
    <lineage>
        <taxon>Bacteria</taxon>
        <taxon>Pseudomonadati</taxon>
        <taxon>Pseudomonadota</taxon>
        <taxon>Gammaproteobacteria</taxon>
        <taxon>Oceanospirillales</taxon>
        <taxon>Oceanospirillaceae</taxon>
        <taxon>Oceanobacter</taxon>
    </lineage>
</organism>
<evidence type="ECO:0000256" key="3">
    <source>
        <dbReference type="ARBA" id="ARBA00012438"/>
    </source>
</evidence>
<dbReference type="CDD" id="cd00082">
    <property type="entry name" value="HisKA"/>
    <property type="match status" value="1"/>
</dbReference>
<keyword evidence="5" id="KW-0597">Phosphoprotein</keyword>
<keyword evidence="6" id="KW-0808">Transferase</keyword>
<dbReference type="PANTHER" id="PTHR44936">
    <property type="entry name" value="SENSOR PROTEIN CREC"/>
    <property type="match status" value="1"/>
</dbReference>
<evidence type="ECO:0000256" key="5">
    <source>
        <dbReference type="ARBA" id="ARBA00022553"/>
    </source>
</evidence>
<dbReference type="EC" id="2.7.13.3" evidence="3"/>
<dbReference type="Pfam" id="PF00512">
    <property type="entry name" value="HisKA"/>
    <property type="match status" value="1"/>
</dbReference>
<dbReference type="PRINTS" id="PR00344">
    <property type="entry name" value="BCTRLSENSOR"/>
</dbReference>
<keyword evidence="10" id="KW-0812">Transmembrane</keyword>
<dbReference type="CDD" id="cd06225">
    <property type="entry name" value="HAMP"/>
    <property type="match status" value="1"/>
</dbReference>
<comment type="subcellular location">
    <subcellularLocation>
        <location evidence="2">Cell membrane</location>
        <topology evidence="2">Multi-pass membrane protein</topology>
    </subcellularLocation>
</comment>
<dbReference type="PROSITE" id="PS50109">
    <property type="entry name" value="HIS_KIN"/>
    <property type="match status" value="1"/>
</dbReference>
<dbReference type="SUPFAM" id="SSF47384">
    <property type="entry name" value="Homodimeric domain of signal transducing histidine kinase"/>
    <property type="match status" value="1"/>
</dbReference>
<comment type="caution">
    <text evidence="13">The sequence shown here is derived from an EMBL/GenBank/DDBJ whole genome shotgun (WGS) entry which is preliminary data.</text>
</comment>
<dbReference type="Gene3D" id="6.10.340.10">
    <property type="match status" value="1"/>
</dbReference>
<dbReference type="Proteomes" id="UP001620597">
    <property type="component" value="Unassembled WGS sequence"/>
</dbReference>
<evidence type="ECO:0000256" key="4">
    <source>
        <dbReference type="ARBA" id="ARBA00022475"/>
    </source>
</evidence>
<evidence type="ECO:0000256" key="10">
    <source>
        <dbReference type="SAM" id="Phobius"/>
    </source>
</evidence>
<name>A0ABW8NLN8_9GAMM</name>
<dbReference type="PROSITE" id="PS50885">
    <property type="entry name" value="HAMP"/>
    <property type="match status" value="1"/>
</dbReference>
<keyword evidence="10" id="KW-1133">Transmembrane helix</keyword>
<keyword evidence="9 13" id="KW-0067">ATP-binding</keyword>